<dbReference type="AlphaFoldDB" id="A0A3N0AC16"/>
<dbReference type="GO" id="GO:0008473">
    <property type="term" value="F:ornithine cyclodeaminase activity"/>
    <property type="evidence" value="ECO:0007669"/>
    <property type="project" value="UniProtKB-EC"/>
</dbReference>
<dbReference type="Proteomes" id="UP000530850">
    <property type="component" value="Unassembled WGS sequence"/>
</dbReference>
<evidence type="ECO:0000256" key="5">
    <source>
        <dbReference type="ARBA" id="ARBA00066346"/>
    </source>
</evidence>
<keyword evidence="11" id="KW-1185">Reference proteome</keyword>
<dbReference type="EMBL" id="JACHYA010000008">
    <property type="protein sequence ID" value="MBB3172060.1"/>
    <property type="molecule type" value="Genomic_DNA"/>
</dbReference>
<dbReference type="GO" id="GO:0000166">
    <property type="term" value="F:nucleotide binding"/>
    <property type="evidence" value="ECO:0007669"/>
    <property type="project" value="UniProtKB-KW"/>
</dbReference>
<evidence type="ECO:0000256" key="4">
    <source>
        <dbReference type="ARBA" id="ARBA00023239"/>
    </source>
</evidence>
<dbReference type="EMBL" id="SSTM01000002">
    <property type="protein sequence ID" value="TJW11437.1"/>
    <property type="molecule type" value="Genomic_DNA"/>
</dbReference>
<dbReference type="OrthoDB" id="5386290at2"/>
<reference evidence="9 12" key="2">
    <citation type="submission" date="2020-08" db="EMBL/GenBank/DDBJ databases">
        <title>Sequencing the genomes of 1000 actinobacteria strains.</title>
        <authorList>
            <person name="Klenk H.-P."/>
        </authorList>
    </citation>
    <scope>NUCLEOTIDE SEQUENCE [LARGE SCALE GENOMIC DNA]</scope>
    <source>
        <strain evidence="9 12">DSM 22242</strain>
    </source>
</reference>
<dbReference type="InterPro" id="IPR048963">
    <property type="entry name" value="ArgZ/ArgE-like_C_2nd"/>
</dbReference>
<organism evidence="9 12">
    <name type="scientific">Parvibacter caecicola</name>
    <dbReference type="NCBI Taxonomy" id="747645"/>
    <lineage>
        <taxon>Bacteria</taxon>
        <taxon>Bacillati</taxon>
        <taxon>Actinomycetota</taxon>
        <taxon>Coriobacteriia</taxon>
        <taxon>Coriobacteriales</taxon>
        <taxon>Coriobacteriaceae</taxon>
        <taxon>Parvibacter</taxon>
    </lineage>
</organism>
<evidence type="ECO:0000313" key="12">
    <source>
        <dbReference type="Proteomes" id="UP000530850"/>
    </source>
</evidence>
<dbReference type="Gene3D" id="3.30.70.2690">
    <property type="entry name" value="LOR/SDH bifunctional enzyme, conserved domain"/>
    <property type="match status" value="1"/>
</dbReference>
<evidence type="ECO:0000313" key="9">
    <source>
        <dbReference type="EMBL" id="MBB3172060.1"/>
    </source>
</evidence>
<evidence type="ECO:0000256" key="2">
    <source>
        <dbReference type="ARBA" id="ARBA00022741"/>
    </source>
</evidence>
<feature type="domain" description="Arginine dihydrolase ArgZ/ArgE-like C-terminal second subdomain" evidence="7">
    <location>
        <begin position="193"/>
        <end position="404"/>
    </location>
</feature>
<dbReference type="NCBIfam" id="TIGR00300">
    <property type="entry name" value="TIGR00300 family protein"/>
    <property type="match status" value="1"/>
</dbReference>
<evidence type="ECO:0000256" key="3">
    <source>
        <dbReference type="ARBA" id="ARBA00023027"/>
    </source>
</evidence>
<dbReference type="Gene3D" id="3.40.50.10690">
    <property type="entry name" value="putative lor/sdh protein like domains"/>
    <property type="match status" value="1"/>
</dbReference>
<keyword evidence="2" id="KW-0547">Nucleotide-binding</keyword>
<comment type="cofactor">
    <cofactor evidence="1">
        <name>NAD(+)</name>
        <dbReference type="ChEBI" id="CHEBI:57540"/>
    </cofactor>
</comment>
<dbReference type="Pfam" id="PF21571">
    <property type="entry name" value="ArgZ-like_C_1st"/>
    <property type="match status" value="1"/>
</dbReference>
<dbReference type="RefSeq" id="WP_123185259.1">
    <property type="nucleotide sequence ID" value="NZ_JACHYA010000008.1"/>
</dbReference>
<evidence type="ECO:0000256" key="1">
    <source>
        <dbReference type="ARBA" id="ARBA00001911"/>
    </source>
</evidence>
<dbReference type="InterPro" id="IPR007545">
    <property type="entry name" value="LOR/SDH_bifunc_enz_cons_dom"/>
</dbReference>
<feature type="domain" description="Arginine dihydrolase ArgZ/ArgE-like C-terminal first subdomain" evidence="8">
    <location>
        <begin position="110"/>
        <end position="191"/>
    </location>
</feature>
<reference evidence="10 11" key="1">
    <citation type="submission" date="2019-04" db="EMBL/GenBank/DDBJ databases">
        <title>Microbes associate with the intestines of laboratory mice.</title>
        <authorList>
            <person name="Navarre W."/>
            <person name="Wong E."/>
            <person name="Huang K.C."/>
            <person name="Tropini C."/>
            <person name="Ng K."/>
            <person name="Yu B."/>
        </authorList>
    </citation>
    <scope>NUCLEOTIDE SEQUENCE [LARGE SCALE GENOMIC DNA]</scope>
    <source>
        <strain evidence="10 11">NM48_B13</strain>
    </source>
</reference>
<evidence type="ECO:0000259" key="6">
    <source>
        <dbReference type="Pfam" id="PF04455"/>
    </source>
</evidence>
<evidence type="ECO:0000313" key="10">
    <source>
        <dbReference type="EMBL" id="TJW11437.1"/>
    </source>
</evidence>
<keyword evidence="4" id="KW-0456">Lyase</keyword>
<dbReference type="GeneID" id="93356567"/>
<dbReference type="InterPro" id="IPR043009">
    <property type="entry name" value="LOR/SDH_bifunc_enz_cons_dom_sf"/>
</dbReference>
<protein>
    <recommendedName>
        <fullName evidence="5">ornithine cyclodeaminase</fullName>
        <ecNumber evidence="5">4.3.1.12</ecNumber>
    </recommendedName>
</protein>
<keyword evidence="3" id="KW-0520">NAD</keyword>
<dbReference type="Proteomes" id="UP000309454">
    <property type="component" value="Unassembled WGS sequence"/>
</dbReference>
<dbReference type="InterPro" id="IPR005239">
    <property type="entry name" value="ArgZ/ArgE-like"/>
</dbReference>
<evidence type="ECO:0000313" key="11">
    <source>
        <dbReference type="Proteomes" id="UP000309454"/>
    </source>
</evidence>
<dbReference type="CDD" id="cd12144">
    <property type="entry name" value="SDH_N_domain"/>
    <property type="match status" value="1"/>
</dbReference>
<sequence length="410" mass="44168">MGEIQRHIYQDVLLEGHLIDSNILSRIMGNVMELGGDFEFLTLDIGRQNTDPSRVRMRVFGKSADHMQQMLARLTSLGASPEDLQDAQLAPSPADGVFPENFYSTTNLVTAVHLEGQWRTVPNAEMDLGLRYNPATGEVRGVAISDARKGDLFVVGNQGLRVTQQERPREIADFEFMNSTASSEKPKAQVIRQVANILREVKAAEEAVIVVCGPAIVHTGASEDLARLVRGGYVSVLFGGNAVATHDVERALYGTSLGIDMQTGLPVPGGHEHHLRAINRIRLAGSLMAAVEQGVVSEGLMHALVTNNVPFVLAGSIRDDGPLPDVITDTVVAQEAMRPWCQKAGACLMLSTMLHSIATGNMLPAAVTTVCVDINPAVVTKLSDRGSFQTIGIITDVGLFLKQLADELNC</sequence>
<gene>
    <name evidence="10" type="ORF">E5982_04335</name>
    <name evidence="9" type="ORF">FHR31_001893</name>
</gene>
<dbReference type="Pfam" id="PF21570">
    <property type="entry name" value="ArgZ-like_C_2nd"/>
    <property type="match status" value="1"/>
</dbReference>
<name>A0A3N0AC16_9ACTN</name>
<dbReference type="InterPro" id="IPR048964">
    <property type="entry name" value="ArgZ/ArgE-like_C_1st"/>
</dbReference>
<accession>A0A3N0AC16</accession>
<dbReference type="EC" id="4.3.1.12" evidence="5"/>
<evidence type="ECO:0000259" key="8">
    <source>
        <dbReference type="Pfam" id="PF21571"/>
    </source>
</evidence>
<comment type="caution">
    <text evidence="9">The sequence shown here is derived from an EMBL/GenBank/DDBJ whole genome shotgun (WGS) entry which is preliminary data.</text>
</comment>
<feature type="domain" description="LOR/SDH bifunctional enzyme conserved" evidence="6">
    <location>
        <begin position="10"/>
        <end position="107"/>
    </location>
</feature>
<dbReference type="Pfam" id="PF04455">
    <property type="entry name" value="Saccharop_dh_N"/>
    <property type="match status" value="1"/>
</dbReference>
<proteinExistence type="predicted"/>
<evidence type="ECO:0000259" key="7">
    <source>
        <dbReference type="Pfam" id="PF21570"/>
    </source>
</evidence>